<dbReference type="OrthoDB" id="541883at2759"/>
<dbReference type="Pfam" id="PF00975">
    <property type="entry name" value="Thioesterase"/>
    <property type="match status" value="1"/>
</dbReference>
<organism evidence="5">
    <name type="scientific">Micromonas pusilla (strain CCMP1545)</name>
    <name type="common">Picoplanktonic green alga</name>
    <dbReference type="NCBI Taxonomy" id="564608"/>
    <lineage>
        <taxon>Eukaryota</taxon>
        <taxon>Viridiplantae</taxon>
        <taxon>Chlorophyta</taxon>
        <taxon>Mamiellophyceae</taxon>
        <taxon>Mamiellales</taxon>
        <taxon>Mamiellaceae</taxon>
        <taxon>Micromonas</taxon>
    </lineage>
</organism>
<dbReference type="RefSeq" id="XP_003061632.1">
    <property type="nucleotide sequence ID" value="XM_003061586.1"/>
</dbReference>
<comment type="similarity">
    <text evidence="1">Belongs to the thioesterase family.</text>
</comment>
<feature type="compositionally biased region" description="Low complexity" evidence="2">
    <location>
        <begin position="392"/>
        <end position="401"/>
    </location>
</feature>
<feature type="domain" description="Thioesterase" evidence="3">
    <location>
        <begin position="189"/>
        <end position="326"/>
    </location>
</feature>
<evidence type="ECO:0000313" key="4">
    <source>
        <dbReference type="EMBL" id="EEH54262.1"/>
    </source>
</evidence>
<dbReference type="AlphaFoldDB" id="C1N0G0"/>
<feature type="region of interest" description="Disordered" evidence="2">
    <location>
        <begin position="1"/>
        <end position="43"/>
    </location>
</feature>
<evidence type="ECO:0000259" key="3">
    <source>
        <dbReference type="Pfam" id="PF00975"/>
    </source>
</evidence>
<feature type="region of interest" description="Disordered" evidence="2">
    <location>
        <begin position="377"/>
        <end position="401"/>
    </location>
</feature>
<dbReference type="Gene3D" id="3.40.50.1820">
    <property type="entry name" value="alpha/beta hydrolase"/>
    <property type="match status" value="2"/>
</dbReference>
<dbReference type="SUPFAM" id="SSF53474">
    <property type="entry name" value="alpha/beta-Hydrolases"/>
    <property type="match status" value="1"/>
</dbReference>
<evidence type="ECO:0000313" key="5">
    <source>
        <dbReference type="Proteomes" id="UP000001876"/>
    </source>
</evidence>
<dbReference type="KEGG" id="mpp:MICPUCDRAFT_51005"/>
<accession>C1N0G0</accession>
<evidence type="ECO:0000256" key="2">
    <source>
        <dbReference type="SAM" id="MobiDB-lite"/>
    </source>
</evidence>
<dbReference type="GeneID" id="9687071"/>
<proteinExistence type="inferred from homology"/>
<dbReference type="PANTHER" id="PTHR11487:SF0">
    <property type="entry name" value="S-ACYL FATTY ACID SYNTHASE THIOESTERASE, MEDIUM CHAIN"/>
    <property type="match status" value="1"/>
</dbReference>
<dbReference type="eggNOG" id="ENOG502R8TF">
    <property type="taxonomic scope" value="Eukaryota"/>
</dbReference>
<dbReference type="EMBL" id="GG663744">
    <property type="protein sequence ID" value="EEH54262.1"/>
    <property type="molecule type" value="Genomic_DNA"/>
</dbReference>
<gene>
    <name evidence="4" type="ORF">MICPUCDRAFT_51005</name>
</gene>
<dbReference type="STRING" id="564608.C1N0G0"/>
<dbReference type="InterPro" id="IPR029058">
    <property type="entry name" value="AB_hydrolase_fold"/>
</dbReference>
<dbReference type="GO" id="GO:0008610">
    <property type="term" value="P:lipid biosynthetic process"/>
    <property type="evidence" value="ECO:0007669"/>
    <property type="project" value="TreeGrafter"/>
</dbReference>
<sequence length="443" mass="47313">MDDRGRAHGPWILKAPAEPPRAPAPAAAAPSDDDASSPPPPPPPLPVALRLFCVPQAGCGAWSFHAWDALLSSVAPRVEVMPLELPGRNSRHGERGDEFPTLEGAFYTLVPIRPRRRGERRSLRTFPGVSLRPLLGFNPRPRRLSTPPDAFQLHPDNHLYGTALEALAEAAAAGIEHLLPGGERSDDDAPNPPYAIFGHSMGAWIAFEMTRAIERRRSARAAAAAATAATTAAPAKLLALPLKLYASGNSAPCLGGVENDPDSITPLISTLPSDEFWTAFDRRYGVNPALQSEELKRYVEPSLRRDFALVEKYRGVLPNDNNARYEGVKPRKLPRGVPLVAIGANGDERYAREQVTAWCMHVDGGCGGSVFDERWFDGAAPETPSGPGSAGLGPSASRGGARWATPHRIVIEYPDELLAYLGEDVNALVAAMGEAPVAAAAAA</sequence>
<reference evidence="4 5" key="1">
    <citation type="journal article" date="2009" name="Science">
        <title>Green evolution and dynamic adaptations revealed by genomes of the marine picoeukaryotes Micromonas.</title>
        <authorList>
            <person name="Worden A.Z."/>
            <person name="Lee J.H."/>
            <person name="Mock T."/>
            <person name="Rouze P."/>
            <person name="Simmons M.P."/>
            <person name="Aerts A.L."/>
            <person name="Allen A.E."/>
            <person name="Cuvelier M.L."/>
            <person name="Derelle E."/>
            <person name="Everett M.V."/>
            <person name="Foulon E."/>
            <person name="Grimwood J."/>
            <person name="Gundlach H."/>
            <person name="Henrissat B."/>
            <person name="Napoli C."/>
            <person name="McDonald S.M."/>
            <person name="Parker M.S."/>
            <person name="Rombauts S."/>
            <person name="Salamov A."/>
            <person name="Von Dassow P."/>
            <person name="Badger J.H."/>
            <person name="Coutinho P.M."/>
            <person name="Demir E."/>
            <person name="Dubchak I."/>
            <person name="Gentemann C."/>
            <person name="Eikrem W."/>
            <person name="Gready J.E."/>
            <person name="John U."/>
            <person name="Lanier W."/>
            <person name="Lindquist E.A."/>
            <person name="Lucas S."/>
            <person name="Mayer K.F."/>
            <person name="Moreau H."/>
            <person name="Not F."/>
            <person name="Otillar R."/>
            <person name="Panaud O."/>
            <person name="Pangilinan J."/>
            <person name="Paulsen I."/>
            <person name="Piegu B."/>
            <person name="Poliakov A."/>
            <person name="Robbens S."/>
            <person name="Schmutz J."/>
            <person name="Toulza E."/>
            <person name="Wyss T."/>
            <person name="Zelensky A."/>
            <person name="Zhou K."/>
            <person name="Armbrust E.V."/>
            <person name="Bhattacharya D."/>
            <person name="Goodenough U.W."/>
            <person name="Van de Peer Y."/>
            <person name="Grigoriev I.V."/>
        </authorList>
    </citation>
    <scope>NUCLEOTIDE SEQUENCE [LARGE SCALE GENOMIC DNA]</scope>
    <source>
        <strain evidence="4 5">CCMP1545</strain>
    </source>
</reference>
<dbReference type="Proteomes" id="UP000001876">
    <property type="component" value="Unassembled WGS sequence"/>
</dbReference>
<evidence type="ECO:0000256" key="1">
    <source>
        <dbReference type="ARBA" id="ARBA00007169"/>
    </source>
</evidence>
<dbReference type="InterPro" id="IPR012223">
    <property type="entry name" value="TEII"/>
</dbReference>
<protein>
    <submittedName>
        <fullName evidence="4">Predicted protein</fullName>
    </submittedName>
</protein>
<dbReference type="InterPro" id="IPR001031">
    <property type="entry name" value="Thioesterase"/>
</dbReference>
<dbReference type="OMA" id="AWIAFEM"/>
<keyword evidence="5" id="KW-1185">Reference proteome</keyword>
<dbReference type="PANTHER" id="PTHR11487">
    <property type="entry name" value="THIOESTERASE"/>
    <property type="match status" value="1"/>
</dbReference>
<name>C1N0G0_MICPC</name>